<dbReference type="Pfam" id="PF01063">
    <property type="entry name" value="Aminotran_4"/>
    <property type="match status" value="1"/>
</dbReference>
<dbReference type="RefSeq" id="WP_013835800.1">
    <property type="nucleotide sequence ID" value="NC_015581.1"/>
</dbReference>
<comment type="function">
    <text evidence="8">Involved in the biosynthesis of p-aminobenzoate (PABA), a precursor of tetrahydrofolate. Converts 4-amino-4-deoxychorismate into 4-aminobenzoate (PABA) and pyruvate.</text>
</comment>
<keyword evidence="13" id="KW-0808">Transferase</keyword>
<organism evidence="13 14">
    <name type="scientific">Thiomicrospira cyclica (strain DSM 14477 / JCM 11371 / ALM1)</name>
    <name type="common">Thioalkalimicrobium cyclicum</name>
    <dbReference type="NCBI Taxonomy" id="717773"/>
    <lineage>
        <taxon>Bacteria</taxon>
        <taxon>Pseudomonadati</taxon>
        <taxon>Pseudomonadota</taxon>
        <taxon>Gammaproteobacteria</taxon>
        <taxon>Thiotrichales</taxon>
        <taxon>Piscirickettsiaceae</taxon>
        <taxon>Thiomicrospira</taxon>
    </lineage>
</organism>
<dbReference type="GO" id="GO:0008483">
    <property type="term" value="F:transaminase activity"/>
    <property type="evidence" value="ECO:0007669"/>
    <property type="project" value="UniProtKB-KW"/>
</dbReference>
<dbReference type="EMBL" id="CP002776">
    <property type="protein sequence ID" value="AEG32024.1"/>
    <property type="molecule type" value="Genomic_DNA"/>
</dbReference>
<dbReference type="GO" id="GO:0005829">
    <property type="term" value="C:cytosol"/>
    <property type="evidence" value="ECO:0007669"/>
    <property type="project" value="TreeGrafter"/>
</dbReference>
<dbReference type="Gene3D" id="3.20.10.10">
    <property type="entry name" value="D-amino Acid Aminotransferase, subunit A, domain 2"/>
    <property type="match status" value="1"/>
</dbReference>
<evidence type="ECO:0000256" key="7">
    <source>
        <dbReference type="ARBA" id="ARBA00049529"/>
    </source>
</evidence>
<dbReference type="PROSITE" id="PS00770">
    <property type="entry name" value="AA_TRANSFER_CLASS_4"/>
    <property type="match status" value="1"/>
</dbReference>
<evidence type="ECO:0000256" key="6">
    <source>
        <dbReference type="ARBA" id="ARBA00035676"/>
    </source>
</evidence>
<dbReference type="InterPro" id="IPR036038">
    <property type="entry name" value="Aminotransferase-like"/>
</dbReference>
<protein>
    <recommendedName>
        <fullName evidence="9">Aminodeoxychorismate lyase</fullName>
        <ecNumber evidence="6">4.1.3.38</ecNumber>
    </recommendedName>
    <alternativeName>
        <fullName evidence="10">4-amino-4-deoxychorismate lyase</fullName>
    </alternativeName>
</protein>
<gene>
    <name evidence="13" type="ordered locus">Thicy_1257</name>
</gene>
<dbReference type="FunFam" id="3.20.10.10:FF:000002">
    <property type="entry name" value="D-alanine aminotransferase"/>
    <property type="match status" value="1"/>
</dbReference>
<evidence type="ECO:0000256" key="4">
    <source>
        <dbReference type="ARBA" id="ARBA00022909"/>
    </source>
</evidence>
<dbReference type="PANTHER" id="PTHR42743">
    <property type="entry name" value="AMINO-ACID AMINOTRANSFERASE"/>
    <property type="match status" value="1"/>
</dbReference>
<dbReference type="InterPro" id="IPR001544">
    <property type="entry name" value="Aminotrans_IV"/>
</dbReference>
<evidence type="ECO:0000313" key="13">
    <source>
        <dbReference type="EMBL" id="AEG32024.1"/>
    </source>
</evidence>
<dbReference type="InterPro" id="IPR050571">
    <property type="entry name" value="Class-IV_PLP-Dep_Aminotrnsfr"/>
</dbReference>
<dbReference type="HOGENOM" id="CLU_020844_4_1_6"/>
<evidence type="ECO:0000256" key="10">
    <source>
        <dbReference type="ARBA" id="ARBA00080135"/>
    </source>
</evidence>
<sequence length="299" mass="34035">MMGDKDIQWAYLDGQFQPLLDTKISVLDRGFLFGDGIYEVVPVYNRQLFEWPAHYARLERSLALTQISNPLSQQAWLDLLNELIERHPWPNQFIYLQITRGVQTPRDHLPAAHLTPTLLAYTNPLPAINKTNIGRGIAAITHPDLRWQHCDIKAITLLANVIAKKSAQNAQAQDALLVRQNGLVTEGSASNMFLIKDGTIHTPPLNEFILPGITRQVVEKLGTRHHVGFVERDIQESELATADELWLASSTKEIIPIVTLNHQPVGNGQAGPLWSKMFDLYQDYKREYKQDYRQNTRQD</sequence>
<keyword evidence="3 12" id="KW-0663">Pyridoxal phosphate</keyword>
<evidence type="ECO:0000256" key="8">
    <source>
        <dbReference type="ARBA" id="ARBA00054027"/>
    </source>
</evidence>
<dbReference type="PANTHER" id="PTHR42743:SF10">
    <property type="entry name" value="D-ALANINE AMINOTRANSFERASE"/>
    <property type="match status" value="1"/>
</dbReference>
<comment type="pathway">
    <text evidence="5">Cofactor biosynthesis; tetrahydrofolate biosynthesis; 4-aminobenzoate from chorismate: step 2/2.</text>
</comment>
<keyword evidence="4" id="KW-0289">Folate biosynthesis</keyword>
<dbReference type="Proteomes" id="UP000009232">
    <property type="component" value="Chromosome"/>
</dbReference>
<name>F6D997_THICA</name>
<evidence type="ECO:0000256" key="3">
    <source>
        <dbReference type="ARBA" id="ARBA00022898"/>
    </source>
</evidence>
<keyword evidence="14" id="KW-1185">Reference proteome</keyword>
<evidence type="ECO:0000313" key="14">
    <source>
        <dbReference type="Proteomes" id="UP000009232"/>
    </source>
</evidence>
<dbReference type="STRING" id="717773.Thicy_1257"/>
<dbReference type="eggNOG" id="COG0115">
    <property type="taxonomic scope" value="Bacteria"/>
</dbReference>
<accession>F6D997</accession>
<evidence type="ECO:0000256" key="11">
    <source>
        <dbReference type="RuleBase" id="RU004106"/>
    </source>
</evidence>
<dbReference type="AlphaFoldDB" id="F6D997"/>
<dbReference type="GO" id="GO:0046656">
    <property type="term" value="P:folic acid biosynthetic process"/>
    <property type="evidence" value="ECO:0007669"/>
    <property type="project" value="UniProtKB-KW"/>
</dbReference>
<dbReference type="KEGG" id="tcy:Thicy_1257"/>
<dbReference type="Gene3D" id="3.30.470.10">
    <property type="match status" value="1"/>
</dbReference>
<dbReference type="CDD" id="cd01558">
    <property type="entry name" value="D-AAT_like"/>
    <property type="match status" value="1"/>
</dbReference>
<evidence type="ECO:0000256" key="2">
    <source>
        <dbReference type="ARBA" id="ARBA00009320"/>
    </source>
</evidence>
<dbReference type="InterPro" id="IPR043131">
    <property type="entry name" value="BCAT-like_N"/>
</dbReference>
<evidence type="ECO:0000256" key="9">
    <source>
        <dbReference type="ARBA" id="ARBA00069174"/>
    </source>
</evidence>
<dbReference type="GO" id="GO:0008652">
    <property type="term" value="P:amino acid biosynthetic process"/>
    <property type="evidence" value="ECO:0007669"/>
    <property type="project" value="UniProtKB-ARBA"/>
</dbReference>
<dbReference type="SUPFAM" id="SSF56752">
    <property type="entry name" value="D-aminoacid aminotransferase-like PLP-dependent enzymes"/>
    <property type="match status" value="1"/>
</dbReference>
<comment type="similarity">
    <text evidence="2 11">Belongs to the class-IV pyridoxal-phosphate-dependent aminotransferase family.</text>
</comment>
<reference evidence="13 14" key="1">
    <citation type="submission" date="2011-05" db="EMBL/GenBank/DDBJ databases">
        <title>Complete sequence of Thioalkalimicrobium cyclicum ALM1.</title>
        <authorList>
            <consortium name="US DOE Joint Genome Institute"/>
            <person name="Lucas S."/>
            <person name="Han J."/>
            <person name="Lapidus A."/>
            <person name="Cheng J.-F."/>
            <person name="Goodwin L."/>
            <person name="Pitluck S."/>
            <person name="Peters L."/>
            <person name="Mikhailova N."/>
            <person name="Davenport K."/>
            <person name="Han C."/>
            <person name="Tapia R."/>
            <person name="Land M."/>
            <person name="Hauser L."/>
            <person name="Kyrpides N."/>
            <person name="Ivanova N."/>
            <person name="Pagani I."/>
            <person name="Kappler U."/>
            <person name="Woyke T."/>
        </authorList>
    </citation>
    <scope>NUCLEOTIDE SEQUENCE [LARGE SCALE GENOMIC DNA]</scope>
    <source>
        <strain evidence="14">DSM 14477 / JCM 11371 / ALM1</strain>
    </source>
</reference>
<comment type="catalytic activity">
    <reaction evidence="7">
        <text>4-amino-4-deoxychorismate = 4-aminobenzoate + pyruvate + H(+)</text>
        <dbReference type="Rhea" id="RHEA:16201"/>
        <dbReference type="ChEBI" id="CHEBI:15361"/>
        <dbReference type="ChEBI" id="CHEBI:15378"/>
        <dbReference type="ChEBI" id="CHEBI:17836"/>
        <dbReference type="ChEBI" id="CHEBI:58406"/>
        <dbReference type="EC" id="4.1.3.38"/>
    </reaction>
</comment>
<dbReference type="GO" id="GO:0008696">
    <property type="term" value="F:4-amino-4-deoxychorismate lyase activity"/>
    <property type="evidence" value="ECO:0007669"/>
    <property type="project" value="UniProtKB-EC"/>
</dbReference>
<comment type="cofactor">
    <cofactor evidence="1 12">
        <name>pyridoxal 5'-phosphate</name>
        <dbReference type="ChEBI" id="CHEBI:597326"/>
    </cofactor>
</comment>
<dbReference type="EC" id="4.1.3.38" evidence="6"/>
<proteinExistence type="inferred from homology"/>
<keyword evidence="13" id="KW-0032">Aminotransferase</keyword>
<dbReference type="InterPro" id="IPR043132">
    <property type="entry name" value="BCAT-like_C"/>
</dbReference>
<dbReference type="InterPro" id="IPR018300">
    <property type="entry name" value="Aminotrans_IV_CS"/>
</dbReference>
<evidence type="ECO:0000256" key="1">
    <source>
        <dbReference type="ARBA" id="ARBA00001933"/>
    </source>
</evidence>
<evidence type="ECO:0000256" key="12">
    <source>
        <dbReference type="RuleBase" id="RU004516"/>
    </source>
</evidence>
<evidence type="ECO:0000256" key="5">
    <source>
        <dbReference type="ARBA" id="ARBA00035633"/>
    </source>
</evidence>